<proteinExistence type="predicted"/>
<protein>
    <submittedName>
        <fullName evidence="4">Uncharacterized protein</fullName>
    </submittedName>
</protein>
<dbReference type="InParanoid" id="A0A1E7F1K8"/>
<evidence type="ECO:0000256" key="1">
    <source>
        <dbReference type="SAM" id="Coils"/>
    </source>
</evidence>
<feature type="transmembrane region" description="Helical" evidence="3">
    <location>
        <begin position="77"/>
        <end position="98"/>
    </location>
</feature>
<feature type="compositionally biased region" description="Acidic residues" evidence="2">
    <location>
        <begin position="358"/>
        <end position="367"/>
    </location>
</feature>
<reference evidence="4 5" key="1">
    <citation type="submission" date="2016-09" db="EMBL/GenBank/DDBJ databases">
        <title>Extensive genetic diversity and differential bi-allelic expression allows diatom success in the polar Southern Ocean.</title>
        <authorList>
            <consortium name="DOE Joint Genome Institute"/>
            <person name="Mock T."/>
            <person name="Otillar R.P."/>
            <person name="Strauss J."/>
            <person name="Dupont C."/>
            <person name="Frickenhaus S."/>
            <person name="Maumus F."/>
            <person name="Mcmullan M."/>
            <person name="Sanges R."/>
            <person name="Schmutz J."/>
            <person name="Toseland A."/>
            <person name="Valas R."/>
            <person name="Veluchamy A."/>
            <person name="Ward B.J."/>
            <person name="Allen A."/>
            <person name="Barry K."/>
            <person name="Falciatore A."/>
            <person name="Ferrante M."/>
            <person name="Fortunato A.E."/>
            <person name="Gloeckner G."/>
            <person name="Gruber A."/>
            <person name="Hipkin R."/>
            <person name="Janech M."/>
            <person name="Kroth P."/>
            <person name="Leese F."/>
            <person name="Lindquist E."/>
            <person name="Lyon B.R."/>
            <person name="Martin J."/>
            <person name="Mayer C."/>
            <person name="Parker M."/>
            <person name="Quesneville H."/>
            <person name="Raymond J."/>
            <person name="Uhlig C."/>
            <person name="Valentin K.U."/>
            <person name="Worden A.Z."/>
            <person name="Armbrust E.V."/>
            <person name="Bowler C."/>
            <person name="Green B."/>
            <person name="Moulton V."/>
            <person name="Van Oosterhout C."/>
            <person name="Grigoriev I."/>
        </authorList>
    </citation>
    <scope>NUCLEOTIDE SEQUENCE [LARGE SCALE GENOMIC DNA]</scope>
    <source>
        <strain evidence="4 5">CCMP1102</strain>
    </source>
</reference>
<gene>
    <name evidence="4" type="ORF">FRACYDRAFT_244351</name>
</gene>
<keyword evidence="3" id="KW-1133">Transmembrane helix</keyword>
<feature type="region of interest" description="Disordered" evidence="2">
    <location>
        <begin position="1"/>
        <end position="21"/>
    </location>
</feature>
<keyword evidence="1" id="KW-0175">Coiled coil</keyword>
<keyword evidence="3" id="KW-0812">Transmembrane</keyword>
<evidence type="ECO:0000256" key="2">
    <source>
        <dbReference type="SAM" id="MobiDB-lite"/>
    </source>
</evidence>
<feature type="coiled-coil region" evidence="1">
    <location>
        <begin position="321"/>
        <end position="348"/>
    </location>
</feature>
<name>A0A1E7F1K8_9STRA</name>
<dbReference type="EMBL" id="KV784365">
    <property type="protein sequence ID" value="OEU12091.1"/>
    <property type="molecule type" value="Genomic_DNA"/>
</dbReference>
<organism evidence="4 5">
    <name type="scientific">Fragilariopsis cylindrus CCMP1102</name>
    <dbReference type="NCBI Taxonomy" id="635003"/>
    <lineage>
        <taxon>Eukaryota</taxon>
        <taxon>Sar</taxon>
        <taxon>Stramenopiles</taxon>
        <taxon>Ochrophyta</taxon>
        <taxon>Bacillariophyta</taxon>
        <taxon>Bacillariophyceae</taxon>
        <taxon>Bacillariophycidae</taxon>
        <taxon>Bacillariales</taxon>
        <taxon>Bacillariaceae</taxon>
        <taxon>Fragilariopsis</taxon>
    </lineage>
</organism>
<feature type="region of interest" description="Disordered" evidence="2">
    <location>
        <begin position="246"/>
        <end position="268"/>
    </location>
</feature>
<dbReference type="OrthoDB" id="56829at2759"/>
<dbReference type="AlphaFoldDB" id="A0A1E7F1K8"/>
<keyword evidence="5" id="KW-1185">Reference proteome</keyword>
<keyword evidence="3" id="KW-0472">Membrane</keyword>
<evidence type="ECO:0000256" key="3">
    <source>
        <dbReference type="SAM" id="Phobius"/>
    </source>
</evidence>
<evidence type="ECO:0000313" key="5">
    <source>
        <dbReference type="Proteomes" id="UP000095751"/>
    </source>
</evidence>
<feature type="region of interest" description="Disordered" evidence="2">
    <location>
        <begin position="348"/>
        <end position="377"/>
    </location>
</feature>
<dbReference type="Proteomes" id="UP000095751">
    <property type="component" value="Unassembled WGS sequence"/>
</dbReference>
<sequence>MTSTTEPKETATKTAKMSRESTMWDQAEKGFLTDAERIAKNMDVEGKGHLSREQAVALGAQFQSLKDDNKQIKNQNYGLAILCVLLFIGTVAGTVMAVKNSKDTIVDMKTGVMKVNDGAGGVDIVTVKAQGTTFKTVASIEVEEDIFDSETNETSTGTYTSYCVSGEDVASMWVANEQGSDARLVMLKDVNDDSIITEDEDDDTEISRIQPVTIGPASWKKDRIVMGSMIFTANEECGNAVRRKRRMLSQENNNDIEQNESKKDDMPSFDPILIHRALKQRVDILTGRHLWGNYYDSISLPYYNMVDAHHDERMACEKAVEQALDIEKEQWNEALEALERERERAVEAPLGAQKEQWIESEAEEAEDLGSRRSVRKS</sequence>
<dbReference type="KEGG" id="fcy:FRACYDRAFT_244351"/>
<feature type="compositionally biased region" description="Basic and acidic residues" evidence="2">
    <location>
        <begin position="1"/>
        <end position="11"/>
    </location>
</feature>
<accession>A0A1E7F1K8</accession>
<evidence type="ECO:0000313" key="4">
    <source>
        <dbReference type="EMBL" id="OEU12091.1"/>
    </source>
</evidence>